<organism evidence="2 3">
    <name type="scientific">Equus caballus</name>
    <name type="common">Horse</name>
    <dbReference type="NCBI Taxonomy" id="9796"/>
    <lineage>
        <taxon>Eukaryota</taxon>
        <taxon>Metazoa</taxon>
        <taxon>Chordata</taxon>
        <taxon>Craniata</taxon>
        <taxon>Vertebrata</taxon>
        <taxon>Euteleostomi</taxon>
        <taxon>Mammalia</taxon>
        <taxon>Eutheria</taxon>
        <taxon>Laurasiatheria</taxon>
        <taxon>Perissodactyla</taxon>
        <taxon>Equidae</taxon>
        <taxon>Equus</taxon>
    </lineage>
</organism>
<dbReference type="InterPro" id="IPR008937">
    <property type="entry name" value="Ras-like_GEF"/>
</dbReference>
<dbReference type="SUPFAM" id="SSF48366">
    <property type="entry name" value="Ras GEF"/>
    <property type="match status" value="1"/>
</dbReference>
<dbReference type="GO" id="GO:0005085">
    <property type="term" value="F:guanyl-nucleotide exchange factor activity"/>
    <property type="evidence" value="ECO:0007669"/>
    <property type="project" value="InterPro"/>
</dbReference>
<keyword evidence="3" id="KW-1185">Reference proteome</keyword>
<feature type="compositionally biased region" description="Low complexity" evidence="1">
    <location>
        <begin position="222"/>
        <end position="233"/>
    </location>
</feature>
<name>A0A9L0SUX1_HORSE</name>
<dbReference type="PANTHER" id="PTHR23113">
    <property type="entry name" value="GUANINE NUCLEOTIDE EXCHANGE FACTOR"/>
    <property type="match status" value="1"/>
</dbReference>
<protein>
    <recommendedName>
        <fullName evidence="4">Ral guanine nucleotide dissociation stimulator-like</fullName>
    </recommendedName>
</protein>
<dbReference type="AlphaFoldDB" id="A0A9L0SUX1"/>
<dbReference type="Ensembl" id="ENSECAT00000131803.1">
    <property type="protein sequence ID" value="ENSECAP00000078662.1"/>
    <property type="gene ID" value="ENSECAG00000050184.1"/>
</dbReference>
<evidence type="ECO:0008006" key="4">
    <source>
        <dbReference type="Google" id="ProtNLM"/>
    </source>
</evidence>
<evidence type="ECO:0000256" key="1">
    <source>
        <dbReference type="SAM" id="MobiDB-lite"/>
    </source>
</evidence>
<evidence type="ECO:0000313" key="2">
    <source>
        <dbReference type="Ensembl" id="ENSECAP00000078662.1"/>
    </source>
</evidence>
<sequence length="256" mass="28160">MRTGGRCPLRWAGVSRVLVLGGSKTGLRANGTSLPRPYWVLGHPALGGLSGHRQNPETPRSFRPPPQVPELQLVKEATSMLTSLETGPTGAQKGLIPFLGTFLNYLLLLDTNMEDYLEGNEINFEKRSEEFKVTEQIFLLQEAVHLYHIEAEERFGAWFEAMEPLSEDESYSLSCHLEPPQERAGKMRRFFLPKKNRASLSSGLVTRPLTQNPATVADPGPSNSSSAACSSAAGTRLGNTRGPRPAPPMLMGRRTF</sequence>
<gene>
    <name evidence="2" type="primary">LOC138922407</name>
</gene>
<dbReference type="Gene3D" id="1.10.840.10">
    <property type="entry name" value="Ras guanine-nucleotide exchange factors catalytic domain"/>
    <property type="match status" value="1"/>
</dbReference>
<feature type="region of interest" description="Disordered" evidence="1">
    <location>
        <begin position="202"/>
        <end position="256"/>
    </location>
</feature>
<dbReference type="InterPro" id="IPR036964">
    <property type="entry name" value="RASGEF_cat_dom_sf"/>
</dbReference>
<proteinExistence type="predicted"/>
<evidence type="ECO:0000313" key="3">
    <source>
        <dbReference type="Proteomes" id="UP000002281"/>
    </source>
</evidence>
<accession>A0A9L0SUX1</accession>
<dbReference type="InterPro" id="IPR023578">
    <property type="entry name" value="Ras_GEF_dom_sf"/>
</dbReference>
<reference evidence="2" key="2">
    <citation type="submission" date="2025-08" db="UniProtKB">
        <authorList>
            <consortium name="Ensembl"/>
        </authorList>
    </citation>
    <scope>IDENTIFICATION</scope>
    <source>
        <strain evidence="2">Thoroughbred</strain>
    </source>
</reference>
<reference evidence="2" key="1">
    <citation type="journal article" date="2009" name="Science">
        <title>Genome sequence, comparative analysis, and population genetics of the domestic horse.</title>
        <authorList>
            <consortium name="Broad Institute Genome Sequencing Platform"/>
            <consortium name="Broad Institute Whole Genome Assembly Team"/>
            <person name="Wade C.M."/>
            <person name="Giulotto E."/>
            <person name="Sigurdsson S."/>
            <person name="Zoli M."/>
            <person name="Gnerre S."/>
            <person name="Imsland F."/>
            <person name="Lear T.L."/>
            <person name="Adelson D.L."/>
            <person name="Bailey E."/>
            <person name="Bellone R.R."/>
            <person name="Bloecker H."/>
            <person name="Distl O."/>
            <person name="Edgar R.C."/>
            <person name="Garber M."/>
            <person name="Leeb T."/>
            <person name="Mauceli E."/>
            <person name="MacLeod J.N."/>
            <person name="Penedo M.C.T."/>
            <person name="Raison J.M."/>
            <person name="Sharpe T."/>
            <person name="Vogel J."/>
            <person name="Andersson L."/>
            <person name="Antczak D.F."/>
            <person name="Biagi T."/>
            <person name="Binns M.M."/>
            <person name="Chowdhary B.P."/>
            <person name="Coleman S.J."/>
            <person name="Della Valle G."/>
            <person name="Fryc S."/>
            <person name="Guerin G."/>
            <person name="Hasegawa T."/>
            <person name="Hill E.W."/>
            <person name="Jurka J."/>
            <person name="Kiialainen A."/>
            <person name="Lindgren G."/>
            <person name="Liu J."/>
            <person name="Magnani E."/>
            <person name="Mickelson J.R."/>
            <person name="Murray J."/>
            <person name="Nergadze S.G."/>
            <person name="Onofrio R."/>
            <person name="Pedroni S."/>
            <person name="Piras M.F."/>
            <person name="Raudsepp T."/>
            <person name="Rocchi M."/>
            <person name="Roeed K.H."/>
            <person name="Ryder O.A."/>
            <person name="Searle S."/>
            <person name="Skow L."/>
            <person name="Swinburne J.E."/>
            <person name="Syvaenen A.C."/>
            <person name="Tozaki T."/>
            <person name="Valberg S.J."/>
            <person name="Vaudin M."/>
            <person name="White J.R."/>
            <person name="Zody M.C."/>
            <person name="Lander E.S."/>
            <person name="Lindblad-Toh K."/>
        </authorList>
    </citation>
    <scope>NUCLEOTIDE SEQUENCE [LARGE SCALE GENOMIC DNA]</scope>
    <source>
        <strain evidence="2">Thoroughbred</strain>
    </source>
</reference>
<dbReference type="Proteomes" id="UP000002281">
    <property type="component" value="Unplaced"/>
</dbReference>
<dbReference type="GO" id="GO:0007264">
    <property type="term" value="P:small GTPase-mediated signal transduction"/>
    <property type="evidence" value="ECO:0007669"/>
    <property type="project" value="InterPro"/>
</dbReference>
<dbReference type="GeneTree" id="ENSGT00940000153181"/>
<feature type="compositionally biased region" description="Polar residues" evidence="1">
    <location>
        <begin position="202"/>
        <end position="214"/>
    </location>
</feature>
<reference evidence="2" key="3">
    <citation type="submission" date="2025-09" db="UniProtKB">
        <authorList>
            <consortium name="Ensembl"/>
        </authorList>
    </citation>
    <scope>IDENTIFICATION</scope>
    <source>
        <strain evidence="2">Thoroughbred</strain>
    </source>
</reference>
<dbReference type="PANTHER" id="PTHR23113:SF35">
    <property type="entry name" value="RAL GUANINE NUCLEOTIDE DISSOCIATION STIMULATOR"/>
    <property type="match status" value="1"/>
</dbReference>